<name>A0AA90NRY2_9GAMM</name>
<protein>
    <submittedName>
        <fullName evidence="1">Uncharacterized protein</fullName>
    </submittedName>
</protein>
<organism evidence="1 2">
    <name type="scientific">Candidatus Endonucleibacter bathymodioli</name>
    <dbReference type="NCBI Taxonomy" id="539814"/>
    <lineage>
        <taxon>Bacteria</taxon>
        <taxon>Pseudomonadati</taxon>
        <taxon>Pseudomonadota</taxon>
        <taxon>Gammaproteobacteria</taxon>
        <taxon>Oceanospirillales</taxon>
        <taxon>Endozoicomonadaceae</taxon>
        <taxon>Candidatus Endonucleibacter</taxon>
    </lineage>
</organism>
<comment type="caution">
    <text evidence="1">The sequence shown here is derived from an EMBL/GenBank/DDBJ whole genome shotgun (WGS) entry which is preliminary data.</text>
</comment>
<evidence type="ECO:0000313" key="2">
    <source>
        <dbReference type="Proteomes" id="UP001178148"/>
    </source>
</evidence>
<gene>
    <name evidence="1" type="ORF">QS748_02955</name>
</gene>
<evidence type="ECO:0000313" key="1">
    <source>
        <dbReference type="EMBL" id="MDP0588200.1"/>
    </source>
</evidence>
<proteinExistence type="predicted"/>
<sequence length="80" mass="9337">MKDLFQILNHGLFNVNSHPLYDTHSRHISDDATHTNALNRLNNMRDQTQYTLHIPYVNGDRSYSIYLNPALSYTVSLLLY</sequence>
<accession>A0AA90NRY2</accession>
<reference evidence="1 2" key="1">
    <citation type="journal article" date="2023" name="bioRxiv">
        <title>An intranuclear bacterial parasite of deep-sea mussels expresses apoptosis inhibitors acquired from its host.</title>
        <authorList>
            <person name="Gonzalez Porras M.A."/>
            <person name="Assie A."/>
            <person name="Tietjen M."/>
            <person name="Violette M."/>
            <person name="Kleiner M."/>
            <person name="Gruber-Vodicka H."/>
            <person name="Dubilier N."/>
            <person name="Leisch N."/>
        </authorList>
    </citation>
    <scope>NUCLEOTIDE SEQUENCE [LARGE SCALE GENOMIC DNA]</scope>
    <source>
        <strain evidence="1">IAP13</strain>
    </source>
</reference>
<keyword evidence="2" id="KW-1185">Reference proteome</keyword>
<dbReference type="AlphaFoldDB" id="A0AA90NRY2"/>
<dbReference type="EMBL" id="JASXSV010000003">
    <property type="protein sequence ID" value="MDP0588200.1"/>
    <property type="molecule type" value="Genomic_DNA"/>
</dbReference>
<dbReference type="Proteomes" id="UP001178148">
    <property type="component" value="Unassembled WGS sequence"/>
</dbReference>